<feature type="domain" description="Retrovirus-related Pol polyprotein from transposon TNT 1-94-like beta-barrel" evidence="1">
    <location>
        <begin position="281"/>
        <end position="343"/>
    </location>
</feature>
<keyword evidence="2" id="KW-1185">Reference proteome</keyword>
<accession>A0A7E5WZ14</accession>
<evidence type="ECO:0000313" key="2">
    <source>
        <dbReference type="Proteomes" id="UP000322000"/>
    </source>
</evidence>
<dbReference type="KEGG" id="tnl:113507465"/>
<dbReference type="PANTHER" id="PTHR47481">
    <property type="match status" value="1"/>
</dbReference>
<proteinExistence type="predicted"/>
<protein>
    <submittedName>
        <fullName evidence="3">Uncharacterized protein LOC113507465</fullName>
    </submittedName>
</protein>
<organism evidence="2 3">
    <name type="scientific">Trichoplusia ni</name>
    <name type="common">Cabbage looper</name>
    <dbReference type="NCBI Taxonomy" id="7111"/>
    <lineage>
        <taxon>Eukaryota</taxon>
        <taxon>Metazoa</taxon>
        <taxon>Ecdysozoa</taxon>
        <taxon>Arthropoda</taxon>
        <taxon>Hexapoda</taxon>
        <taxon>Insecta</taxon>
        <taxon>Pterygota</taxon>
        <taxon>Neoptera</taxon>
        <taxon>Endopterygota</taxon>
        <taxon>Lepidoptera</taxon>
        <taxon>Glossata</taxon>
        <taxon>Ditrysia</taxon>
        <taxon>Noctuoidea</taxon>
        <taxon>Noctuidae</taxon>
        <taxon>Plusiinae</taxon>
        <taxon>Trichoplusia</taxon>
    </lineage>
</organism>
<dbReference type="Proteomes" id="UP000322000">
    <property type="component" value="Unplaced"/>
</dbReference>
<dbReference type="OrthoDB" id="413361at2759"/>
<dbReference type="GeneID" id="113507465"/>
<dbReference type="AlphaFoldDB" id="A0A7E5WZ14"/>
<dbReference type="PANTHER" id="PTHR47481:SF36">
    <property type="entry name" value="CCHC-TYPE DOMAIN-CONTAINING PROTEIN"/>
    <property type="match status" value="1"/>
</dbReference>
<gene>
    <name evidence="3" type="primary">LOC113507465</name>
</gene>
<dbReference type="Pfam" id="PF22936">
    <property type="entry name" value="Pol_BBD"/>
    <property type="match status" value="1"/>
</dbReference>
<dbReference type="InterPro" id="IPR054722">
    <property type="entry name" value="PolX-like_BBD"/>
</dbReference>
<evidence type="ECO:0000313" key="3">
    <source>
        <dbReference type="RefSeq" id="XP_026746118.1"/>
    </source>
</evidence>
<name>A0A7E5WZ14_TRINI</name>
<dbReference type="RefSeq" id="XP_026746118.1">
    <property type="nucleotide sequence ID" value="XM_026890317.1"/>
</dbReference>
<evidence type="ECO:0000259" key="1">
    <source>
        <dbReference type="Pfam" id="PF22936"/>
    </source>
</evidence>
<reference evidence="3" key="1">
    <citation type="submission" date="2025-08" db="UniProtKB">
        <authorList>
            <consortium name="RefSeq"/>
        </authorList>
    </citation>
    <scope>IDENTIFICATION</scope>
</reference>
<dbReference type="InParanoid" id="A0A7E5WZ14"/>
<sequence>MAANYIINVPKLRGRENYDEWVFAAENFLILEGMMKCIRTERDESGTEVVVSAADDAKTKAKLVLTIDSSLYVHIKTVKTTKELWEKLKSLFDDSGFTRRISLLRNLISIRLENCSSMTSYVTQIIETGQKLCGTGFAINDEWIGSLLLAGLPEKFSPMIMAIEPSGIQVTTDAIKSKLLDMETGSIDNVDGALAVSRKYQQNKSISSASMSGSTGKDGVKYQNENVNSKTVSVRCYRCKQTGYYRSQCQNNPKFNKNADRKQTNAFSAVFLSGSFNKTDWYIDSGASVHLTANVDWITSRYRKVQQEIMVANQETVCVTCAGDVKIVTSVEGSEFEINIEDVTVYQT</sequence>
<dbReference type="Pfam" id="PF14223">
    <property type="entry name" value="Retrotran_gag_2"/>
    <property type="match status" value="1"/>
</dbReference>